<proteinExistence type="predicted"/>
<accession>A0A0E9TUQ7</accession>
<organism evidence="1">
    <name type="scientific">Anguilla anguilla</name>
    <name type="common">European freshwater eel</name>
    <name type="synonym">Muraena anguilla</name>
    <dbReference type="NCBI Taxonomy" id="7936"/>
    <lineage>
        <taxon>Eukaryota</taxon>
        <taxon>Metazoa</taxon>
        <taxon>Chordata</taxon>
        <taxon>Craniata</taxon>
        <taxon>Vertebrata</taxon>
        <taxon>Euteleostomi</taxon>
        <taxon>Actinopterygii</taxon>
        <taxon>Neopterygii</taxon>
        <taxon>Teleostei</taxon>
        <taxon>Anguilliformes</taxon>
        <taxon>Anguillidae</taxon>
        <taxon>Anguilla</taxon>
    </lineage>
</organism>
<evidence type="ECO:0000313" key="1">
    <source>
        <dbReference type="EMBL" id="JAH57212.1"/>
    </source>
</evidence>
<reference evidence="1" key="2">
    <citation type="journal article" date="2015" name="Fish Shellfish Immunol.">
        <title>Early steps in the European eel (Anguilla anguilla)-Vibrio vulnificus interaction in the gills: Role of the RtxA13 toxin.</title>
        <authorList>
            <person name="Callol A."/>
            <person name="Pajuelo D."/>
            <person name="Ebbesson L."/>
            <person name="Teles M."/>
            <person name="MacKenzie S."/>
            <person name="Amaro C."/>
        </authorList>
    </citation>
    <scope>NUCLEOTIDE SEQUENCE</scope>
</reference>
<dbReference type="AlphaFoldDB" id="A0A0E9TUQ7"/>
<reference evidence="1" key="1">
    <citation type="submission" date="2014-11" db="EMBL/GenBank/DDBJ databases">
        <authorList>
            <person name="Amaro Gonzalez C."/>
        </authorList>
    </citation>
    <scope>NUCLEOTIDE SEQUENCE</scope>
</reference>
<sequence>MVLGTLLEYIARYEDTPSSIRRFLDQNPVAST</sequence>
<protein>
    <submittedName>
        <fullName evidence="1">Uncharacterized protein</fullName>
    </submittedName>
</protein>
<name>A0A0E9TUQ7_ANGAN</name>
<dbReference type="EMBL" id="GBXM01051365">
    <property type="protein sequence ID" value="JAH57212.1"/>
    <property type="molecule type" value="Transcribed_RNA"/>
</dbReference>